<evidence type="ECO:0000259" key="6">
    <source>
        <dbReference type="Pfam" id="PF01957"/>
    </source>
</evidence>
<name>A0A2T1C1V9_9CYAN</name>
<keyword evidence="2 5" id="KW-0812">Transmembrane</keyword>
<dbReference type="OrthoDB" id="425662at2"/>
<keyword evidence="3 5" id="KW-1133">Transmembrane helix</keyword>
<comment type="subcellular location">
    <subcellularLocation>
        <location evidence="1">Membrane</location>
        <topology evidence="1">Multi-pass membrane protein</topology>
    </subcellularLocation>
</comment>
<keyword evidence="8" id="KW-1185">Reference proteome</keyword>
<keyword evidence="4 5" id="KW-0472">Membrane</keyword>
<evidence type="ECO:0000256" key="5">
    <source>
        <dbReference type="SAM" id="Phobius"/>
    </source>
</evidence>
<evidence type="ECO:0000256" key="3">
    <source>
        <dbReference type="ARBA" id="ARBA00022989"/>
    </source>
</evidence>
<dbReference type="InterPro" id="IPR052165">
    <property type="entry name" value="Membrane_assoc_protease"/>
</dbReference>
<organism evidence="7 8">
    <name type="scientific">Merismopedia glauca CCAP 1448/3</name>
    <dbReference type="NCBI Taxonomy" id="1296344"/>
    <lineage>
        <taxon>Bacteria</taxon>
        <taxon>Bacillati</taxon>
        <taxon>Cyanobacteriota</taxon>
        <taxon>Cyanophyceae</taxon>
        <taxon>Synechococcales</taxon>
        <taxon>Merismopediaceae</taxon>
        <taxon>Merismopedia</taxon>
    </lineage>
</organism>
<protein>
    <recommendedName>
        <fullName evidence="6">NfeD-like C-terminal domain-containing protein</fullName>
    </recommendedName>
</protein>
<feature type="transmembrane region" description="Helical" evidence="5">
    <location>
        <begin position="54"/>
        <end position="72"/>
    </location>
</feature>
<dbReference type="Proteomes" id="UP000238762">
    <property type="component" value="Unassembled WGS sequence"/>
</dbReference>
<comment type="caution">
    <text evidence="7">The sequence shown here is derived from an EMBL/GenBank/DDBJ whole genome shotgun (WGS) entry which is preliminary data.</text>
</comment>
<evidence type="ECO:0000256" key="4">
    <source>
        <dbReference type="ARBA" id="ARBA00023136"/>
    </source>
</evidence>
<dbReference type="GO" id="GO:0005886">
    <property type="term" value="C:plasma membrane"/>
    <property type="evidence" value="ECO:0007669"/>
    <property type="project" value="TreeGrafter"/>
</dbReference>
<reference evidence="7 8" key="2">
    <citation type="submission" date="2018-03" db="EMBL/GenBank/DDBJ databases">
        <title>The ancient ancestry and fast evolution of plastids.</title>
        <authorList>
            <person name="Moore K.R."/>
            <person name="Magnabosco C."/>
            <person name="Momper L."/>
            <person name="Gold D.A."/>
            <person name="Bosak T."/>
            <person name="Fournier G.P."/>
        </authorList>
    </citation>
    <scope>NUCLEOTIDE SEQUENCE [LARGE SCALE GENOMIC DNA]</scope>
    <source>
        <strain evidence="7 8">CCAP 1448/3</strain>
    </source>
</reference>
<dbReference type="InterPro" id="IPR002810">
    <property type="entry name" value="NfeD-like_C"/>
</dbReference>
<evidence type="ECO:0000256" key="2">
    <source>
        <dbReference type="ARBA" id="ARBA00022692"/>
    </source>
</evidence>
<proteinExistence type="predicted"/>
<evidence type="ECO:0000256" key="1">
    <source>
        <dbReference type="ARBA" id="ARBA00004141"/>
    </source>
</evidence>
<dbReference type="RefSeq" id="WP_106289400.1">
    <property type="nucleotide sequence ID" value="NZ_CAWNTC010000094.1"/>
</dbReference>
<evidence type="ECO:0000313" key="8">
    <source>
        <dbReference type="Proteomes" id="UP000238762"/>
    </source>
</evidence>
<accession>A0A2T1C1V9</accession>
<dbReference type="PANTHER" id="PTHR33507">
    <property type="entry name" value="INNER MEMBRANE PROTEIN YBBJ"/>
    <property type="match status" value="1"/>
</dbReference>
<dbReference type="PANTHER" id="PTHR33507:SF3">
    <property type="entry name" value="INNER MEMBRANE PROTEIN YBBJ"/>
    <property type="match status" value="1"/>
</dbReference>
<dbReference type="Gene3D" id="2.40.50.140">
    <property type="entry name" value="Nucleic acid-binding proteins"/>
    <property type="match status" value="1"/>
</dbReference>
<gene>
    <name evidence="7" type="ORF">C7B64_14615</name>
</gene>
<reference evidence="7 8" key="1">
    <citation type="submission" date="2018-02" db="EMBL/GenBank/DDBJ databases">
        <authorList>
            <person name="Cohen D.B."/>
            <person name="Kent A.D."/>
        </authorList>
    </citation>
    <scope>NUCLEOTIDE SEQUENCE [LARGE SCALE GENOMIC DNA]</scope>
    <source>
        <strain evidence="7 8">CCAP 1448/3</strain>
    </source>
</reference>
<evidence type="ECO:0000313" key="7">
    <source>
        <dbReference type="EMBL" id="PSB02158.1"/>
    </source>
</evidence>
<sequence length="145" mass="15962">MFLNPTVLWLLAGSILCLMEFFLPTAFNAFSLGVGALLVGALTMVIRLSVGLQIFLWMLLSLGFVYLSHRLLSQGKAHTLPEATEGETLTEILPGKTGRVLYEGNSWQARCLERSQSIGIGEKVYVVERKGTTLIVMPANYLLQS</sequence>
<dbReference type="AlphaFoldDB" id="A0A2T1C1V9"/>
<dbReference type="Pfam" id="PF01957">
    <property type="entry name" value="NfeD"/>
    <property type="match status" value="1"/>
</dbReference>
<dbReference type="SUPFAM" id="SSF141322">
    <property type="entry name" value="NfeD domain-like"/>
    <property type="match status" value="1"/>
</dbReference>
<dbReference type="EMBL" id="PVWJ01000071">
    <property type="protein sequence ID" value="PSB02158.1"/>
    <property type="molecule type" value="Genomic_DNA"/>
</dbReference>
<feature type="domain" description="NfeD-like C-terminal" evidence="6">
    <location>
        <begin position="86"/>
        <end position="138"/>
    </location>
</feature>
<feature type="transmembrane region" description="Helical" evidence="5">
    <location>
        <begin position="6"/>
        <end position="23"/>
    </location>
</feature>
<dbReference type="InterPro" id="IPR012340">
    <property type="entry name" value="NA-bd_OB-fold"/>
</dbReference>